<feature type="region of interest" description="Disordered" evidence="2">
    <location>
        <begin position="429"/>
        <end position="485"/>
    </location>
</feature>
<reference evidence="3" key="1">
    <citation type="journal article" date="2015" name="PLoS ONE">
        <title>Comprehensive Evaluation of Toxoplasma gondii VEG and Neospora caninum LIV Genomes with Tachyzoite Stage Transcriptome and Proteome Defines Novel Transcript Features.</title>
        <authorList>
            <person name="Ramaprasad A."/>
            <person name="Mourier T."/>
            <person name="Naeem R."/>
            <person name="Malas T.B."/>
            <person name="Moussa E."/>
            <person name="Panigrahi A."/>
            <person name="Vermont S.J."/>
            <person name="Otto T.D."/>
            <person name="Wastling J."/>
            <person name="Pain A."/>
        </authorList>
    </citation>
    <scope>NUCLEOTIDE SEQUENCE</scope>
    <source>
        <strain evidence="3">Liverpool</strain>
    </source>
</reference>
<proteinExistence type="inferred from homology"/>
<feature type="region of interest" description="Disordered" evidence="2">
    <location>
        <begin position="120"/>
        <end position="157"/>
    </location>
</feature>
<dbReference type="PROSITE" id="PS51257">
    <property type="entry name" value="PROKAR_LIPOPROTEIN"/>
    <property type="match status" value="1"/>
</dbReference>
<dbReference type="InterPro" id="IPR040323">
    <property type="entry name" value="EIPR1"/>
</dbReference>
<gene>
    <name evidence="3" type="ORF">BN1204_010330</name>
</gene>
<dbReference type="EMBL" id="LN714478">
    <property type="protein sequence ID" value="CEL65176.1"/>
    <property type="molecule type" value="Genomic_DNA"/>
</dbReference>
<name>A0A0F7U7W4_NEOCL</name>
<dbReference type="GO" id="GO:0016567">
    <property type="term" value="P:protein ubiquitination"/>
    <property type="evidence" value="ECO:0007669"/>
    <property type="project" value="TreeGrafter"/>
</dbReference>
<comment type="similarity">
    <text evidence="1">Belongs to the WD repeat EIPR1 family.</text>
</comment>
<dbReference type="InterPro" id="IPR001680">
    <property type="entry name" value="WD40_rpt"/>
</dbReference>
<sequence>MLADRPPVSSSRSTVEASYASAGAVACCTYKLPSPTARTLASLASPPEYASFCRSSSSSGLLPHLFLAGTSAADQRSNQLHVVGYVEETGEVECSCRLIHPPEIHAVALVPSLDSVSLSRDDALEETAGTKREERRGDETDGQAGREERSTGTVSFFTAFPDPGTRYATDRCVLWRSGVEFPLPAFGLLDGEEGREESQPRPRAAAIQPSIVSELSSARKRFDPIRKLVVPRGDTEGGVGAETAAARGSEVLVMMEGRCEVFKATDASYETCMLLPADSQHRFSAVTFDPHEPRTIIAAQARDDSLGGFNVFGNGGTLRVFDVRENGPPVSPVSSYQTGTGRGACACNPHGPIAAPLSIDCNPNLSFSFVTGASDGSATYWDRRLLKRPVLRDIHSHWVTSVSFNGFHDQLLLTASTDNTVKLHHAEPLGVSKSPLSPHTILDEPPESGKENPFRLEGAHGADAGAGDGRKERTEHAEDSPELISSYEGSEDSVVAVAWAADDAWAYAALTAEGRISFHQVPPKEKYRILL</sequence>
<organism evidence="3">
    <name type="scientific">Neospora caninum (strain Liverpool)</name>
    <dbReference type="NCBI Taxonomy" id="572307"/>
    <lineage>
        <taxon>Eukaryota</taxon>
        <taxon>Sar</taxon>
        <taxon>Alveolata</taxon>
        <taxon>Apicomplexa</taxon>
        <taxon>Conoidasida</taxon>
        <taxon>Coccidia</taxon>
        <taxon>Eucoccidiorida</taxon>
        <taxon>Eimeriorina</taxon>
        <taxon>Sarcocystidae</taxon>
        <taxon>Neospora</taxon>
    </lineage>
</organism>
<evidence type="ECO:0000256" key="1">
    <source>
        <dbReference type="ARBA" id="ARBA00005672"/>
    </source>
</evidence>
<dbReference type="InterPro" id="IPR015943">
    <property type="entry name" value="WD40/YVTN_repeat-like_dom_sf"/>
</dbReference>
<feature type="compositionally biased region" description="Basic and acidic residues" evidence="2">
    <location>
        <begin position="468"/>
        <end position="479"/>
    </location>
</feature>
<dbReference type="PANTHER" id="PTHR14205:SF15">
    <property type="entry name" value="EARP AND GARP COMPLEX-INTERACTING PROTEIN 1"/>
    <property type="match status" value="1"/>
</dbReference>
<dbReference type="SUPFAM" id="SSF50978">
    <property type="entry name" value="WD40 repeat-like"/>
    <property type="match status" value="1"/>
</dbReference>
<dbReference type="AlphaFoldDB" id="A0A0F7U7W4"/>
<evidence type="ECO:0000256" key="2">
    <source>
        <dbReference type="SAM" id="MobiDB-lite"/>
    </source>
</evidence>
<protein>
    <submittedName>
        <fullName evidence="3">WD domain, G-beta repeat-containing protein</fullName>
    </submittedName>
</protein>
<evidence type="ECO:0000313" key="3">
    <source>
        <dbReference type="EMBL" id="CEL65176.1"/>
    </source>
</evidence>
<feature type="compositionally biased region" description="Basic and acidic residues" evidence="2">
    <location>
        <begin position="128"/>
        <end position="150"/>
    </location>
</feature>
<dbReference type="InterPro" id="IPR036322">
    <property type="entry name" value="WD40_repeat_dom_sf"/>
</dbReference>
<dbReference type="Pfam" id="PF00400">
    <property type="entry name" value="WD40"/>
    <property type="match status" value="1"/>
</dbReference>
<feature type="compositionally biased region" description="Basic and acidic residues" evidence="2">
    <location>
        <begin position="447"/>
        <end position="460"/>
    </location>
</feature>
<dbReference type="SMART" id="SM00320">
    <property type="entry name" value="WD40"/>
    <property type="match status" value="3"/>
</dbReference>
<accession>A0A0F7U7W4</accession>
<dbReference type="Gene3D" id="2.130.10.10">
    <property type="entry name" value="YVTN repeat-like/Quinoprotein amine dehydrogenase"/>
    <property type="match status" value="1"/>
</dbReference>
<dbReference type="PANTHER" id="PTHR14205">
    <property type="entry name" value="WD-REPEAT PROTEIN"/>
    <property type="match status" value="1"/>
</dbReference>